<dbReference type="PANTHER" id="PTHR31118">
    <property type="entry name" value="CYCLASE-LIKE PROTEIN 2"/>
    <property type="match status" value="1"/>
</dbReference>
<dbReference type="GO" id="GO:0019441">
    <property type="term" value="P:L-tryptophan catabolic process to kynurenine"/>
    <property type="evidence" value="ECO:0007669"/>
    <property type="project" value="InterPro"/>
</dbReference>
<name>A0A3B0TDQ6_9ZZZZ</name>
<dbReference type="EC" id="3.5.1.9" evidence="1"/>
<reference evidence="1" key="1">
    <citation type="submission" date="2018-06" db="EMBL/GenBank/DDBJ databases">
        <authorList>
            <person name="Zhirakovskaya E."/>
        </authorList>
    </citation>
    <scope>NUCLEOTIDE SEQUENCE</scope>
</reference>
<evidence type="ECO:0000313" key="1">
    <source>
        <dbReference type="EMBL" id="VAW05096.1"/>
    </source>
</evidence>
<dbReference type="AlphaFoldDB" id="A0A3B0TDQ6"/>
<dbReference type="GO" id="GO:0004061">
    <property type="term" value="F:arylformamidase activity"/>
    <property type="evidence" value="ECO:0007669"/>
    <property type="project" value="UniProtKB-EC"/>
</dbReference>
<sequence>TWLADQGVRLIGVDTPSLDPASSKIMDAHRVVFAHNMRILEGLCLDDAPEGAYELIAPPLKLQGLDAAPVRAVLRILE</sequence>
<dbReference type="PANTHER" id="PTHR31118:SF32">
    <property type="entry name" value="KYNURENINE FORMAMIDASE"/>
    <property type="match status" value="1"/>
</dbReference>
<gene>
    <name evidence="1" type="ORF">MNBD_ALPHA05-1112</name>
</gene>
<dbReference type="EMBL" id="UOEH01000458">
    <property type="protein sequence ID" value="VAW05096.1"/>
    <property type="molecule type" value="Genomic_DNA"/>
</dbReference>
<organism evidence="1">
    <name type="scientific">hydrothermal vent metagenome</name>
    <dbReference type="NCBI Taxonomy" id="652676"/>
    <lineage>
        <taxon>unclassified sequences</taxon>
        <taxon>metagenomes</taxon>
        <taxon>ecological metagenomes</taxon>
    </lineage>
</organism>
<proteinExistence type="predicted"/>
<dbReference type="InterPro" id="IPR037175">
    <property type="entry name" value="KFase_sf"/>
</dbReference>
<feature type="non-terminal residue" evidence="1">
    <location>
        <position position="1"/>
    </location>
</feature>
<protein>
    <submittedName>
        <fullName evidence="1">Kynurenine formamidase, bacterial</fullName>
        <ecNumber evidence="1">3.5.1.9</ecNumber>
    </submittedName>
</protein>
<dbReference type="InterPro" id="IPR007325">
    <property type="entry name" value="KFase/CYL"/>
</dbReference>
<dbReference type="Gene3D" id="3.50.30.50">
    <property type="entry name" value="Putative cyclase"/>
    <property type="match status" value="1"/>
</dbReference>
<dbReference type="SUPFAM" id="SSF102198">
    <property type="entry name" value="Putative cyclase"/>
    <property type="match status" value="1"/>
</dbReference>
<keyword evidence="1" id="KW-0378">Hydrolase</keyword>
<accession>A0A3B0TDQ6</accession>